<keyword evidence="4" id="KW-1185">Reference proteome</keyword>
<proteinExistence type="predicted"/>
<dbReference type="GO" id="GO:0005737">
    <property type="term" value="C:cytoplasm"/>
    <property type="evidence" value="ECO:0007669"/>
    <property type="project" value="TreeGrafter"/>
</dbReference>
<comment type="caution">
    <text evidence="3">The sequence shown here is derived from an EMBL/GenBank/DDBJ whole genome shotgun (WGS) entry which is preliminary data.</text>
</comment>
<dbReference type="AlphaFoldDB" id="A0A8H5FGB8"/>
<dbReference type="EMBL" id="JAACJK010000060">
    <property type="protein sequence ID" value="KAF5335744.1"/>
    <property type="molecule type" value="Genomic_DNA"/>
</dbReference>
<accession>A0A8H5FGB8</accession>
<dbReference type="Gene3D" id="3.60.15.10">
    <property type="entry name" value="Ribonuclease Z/Hydroxyacylglutathione hydrolase-like"/>
    <property type="match status" value="1"/>
</dbReference>
<dbReference type="GO" id="GO:0070292">
    <property type="term" value="P:N-acylphosphatidylethanolamine metabolic process"/>
    <property type="evidence" value="ECO:0007669"/>
    <property type="project" value="TreeGrafter"/>
</dbReference>
<dbReference type="GO" id="GO:0008270">
    <property type="term" value="F:zinc ion binding"/>
    <property type="evidence" value="ECO:0007669"/>
    <property type="project" value="InterPro"/>
</dbReference>
<dbReference type="InterPro" id="IPR036866">
    <property type="entry name" value="RibonucZ/Hydroxyglut_hydro"/>
</dbReference>
<sequence length="408" mass="45291">MPTAMAAISVTANTCRNPNVAAGLKVGGKPEHWQDAAGSSFVNPWPSFRVTGVLESIGMILTSAMVFPRPKAEVVQEKLPIRKPTWGLEAEHAKQHEASIRTTWLGHACFLVEFPTRSKDPKARGVRVLFDPVFSHRCSPFSWMGPMRYTPPPCNVEDIPDIDAIVISHNHYDHMDTATLKALYKRSPERPPQIFAPLGNAAYFQSIGVPEPSIQVMDWWDSKRLSIQGPSTELSDAGVLSVDVTCTPCQHFTGRSLTDKFKTLWSSWAVEEVLPASAGTVSPLKLFFAGDTGYRSVMDNQKEEDVPVCPAFKQIGKVFNGFDVALIPIGAYLPRQFMSPIHCAPKDSVRIYKDIKAKKGLGMHWGTWVLTTEDVFEPPKKLAEEARKIGIPDNDFTVCDIGETHFFH</sequence>
<dbReference type="PANTHER" id="PTHR15032">
    <property type="entry name" value="N-ACYL-PHOSPHATIDYLETHANOLAMINE-HYDROLYZING PHOSPHOLIPASE D"/>
    <property type="match status" value="1"/>
</dbReference>
<dbReference type="PIRSF" id="PIRSF038896">
    <property type="entry name" value="NAPE-PLD"/>
    <property type="match status" value="1"/>
</dbReference>
<dbReference type="Pfam" id="PF12706">
    <property type="entry name" value="Lactamase_B_2"/>
    <property type="match status" value="1"/>
</dbReference>
<evidence type="ECO:0000256" key="1">
    <source>
        <dbReference type="PIRSR" id="PIRSR038896-50"/>
    </source>
</evidence>
<evidence type="ECO:0000313" key="4">
    <source>
        <dbReference type="Proteomes" id="UP000541558"/>
    </source>
</evidence>
<dbReference type="InterPro" id="IPR001279">
    <property type="entry name" value="Metallo-B-lactamas"/>
</dbReference>
<evidence type="ECO:0000259" key="2">
    <source>
        <dbReference type="Pfam" id="PF12706"/>
    </source>
</evidence>
<feature type="binding site" evidence="1">
    <location>
        <position position="172"/>
    </location>
    <ligand>
        <name>an N-acyl-1,2-diacyl-sn-glycero-3-phosphoethanolamine</name>
        <dbReference type="ChEBI" id="CHEBI:62537"/>
    </ligand>
</feature>
<dbReference type="GO" id="GO:0070290">
    <property type="term" value="F:N-acylphosphatidylethanolamine-specific phospholipase D activity"/>
    <property type="evidence" value="ECO:0007669"/>
    <property type="project" value="InterPro"/>
</dbReference>
<evidence type="ECO:0000313" key="3">
    <source>
        <dbReference type="EMBL" id="KAF5335744.1"/>
    </source>
</evidence>
<dbReference type="GO" id="GO:0070291">
    <property type="term" value="P:N-acylethanolamine metabolic process"/>
    <property type="evidence" value="ECO:0007669"/>
    <property type="project" value="TreeGrafter"/>
</dbReference>
<dbReference type="SUPFAM" id="SSF56281">
    <property type="entry name" value="Metallo-hydrolase/oxidoreductase"/>
    <property type="match status" value="1"/>
</dbReference>
<protein>
    <recommendedName>
        <fullName evidence="2">Metallo-beta-lactamase domain-containing protein</fullName>
    </recommendedName>
</protein>
<organism evidence="3 4">
    <name type="scientific">Ephemerocybe angulata</name>
    <dbReference type="NCBI Taxonomy" id="980116"/>
    <lineage>
        <taxon>Eukaryota</taxon>
        <taxon>Fungi</taxon>
        <taxon>Dikarya</taxon>
        <taxon>Basidiomycota</taxon>
        <taxon>Agaricomycotina</taxon>
        <taxon>Agaricomycetes</taxon>
        <taxon>Agaricomycetidae</taxon>
        <taxon>Agaricales</taxon>
        <taxon>Agaricineae</taxon>
        <taxon>Psathyrellaceae</taxon>
        <taxon>Ephemerocybe</taxon>
    </lineage>
</organism>
<feature type="domain" description="Metallo-beta-lactamase" evidence="2">
    <location>
        <begin position="127"/>
        <end position="365"/>
    </location>
</feature>
<feature type="binding site" evidence="1">
    <location>
        <position position="342"/>
    </location>
    <ligand>
        <name>an N-acyl-1,2-diacyl-sn-glycero-3-phosphoethanolamine</name>
        <dbReference type="ChEBI" id="CHEBI:62537"/>
    </ligand>
</feature>
<dbReference type="InterPro" id="IPR024884">
    <property type="entry name" value="NAPE-PLD"/>
</dbReference>
<dbReference type="PANTHER" id="PTHR15032:SF4">
    <property type="entry name" value="N-ACYL-PHOSPHATIDYLETHANOLAMINE-HYDROLYZING PHOSPHOLIPASE D"/>
    <property type="match status" value="1"/>
</dbReference>
<dbReference type="OrthoDB" id="332863at2759"/>
<name>A0A8H5FGB8_9AGAR</name>
<reference evidence="3 4" key="1">
    <citation type="journal article" date="2020" name="ISME J.">
        <title>Uncovering the hidden diversity of litter-decomposition mechanisms in mushroom-forming fungi.</title>
        <authorList>
            <person name="Floudas D."/>
            <person name="Bentzer J."/>
            <person name="Ahren D."/>
            <person name="Johansson T."/>
            <person name="Persson P."/>
            <person name="Tunlid A."/>
        </authorList>
    </citation>
    <scope>NUCLEOTIDE SEQUENCE [LARGE SCALE GENOMIC DNA]</scope>
    <source>
        <strain evidence="3 4">CBS 175.51</strain>
    </source>
</reference>
<gene>
    <name evidence="3" type="ORF">D9611_009645</name>
</gene>
<dbReference type="Proteomes" id="UP000541558">
    <property type="component" value="Unassembled WGS sequence"/>
</dbReference>